<feature type="transmembrane region" description="Helical" evidence="1">
    <location>
        <begin position="185"/>
        <end position="208"/>
    </location>
</feature>
<accession>A0A1J0W0H1</accession>
<evidence type="ECO:0000313" key="2">
    <source>
        <dbReference type="EMBL" id="APE37770.1"/>
    </source>
</evidence>
<dbReference type="KEGG" id="nsl:BOX37_31830"/>
<keyword evidence="1" id="KW-0812">Transmembrane</keyword>
<feature type="transmembrane region" description="Helical" evidence="1">
    <location>
        <begin position="92"/>
        <end position="112"/>
    </location>
</feature>
<feature type="transmembrane region" description="Helical" evidence="1">
    <location>
        <begin position="12"/>
        <end position="33"/>
    </location>
</feature>
<gene>
    <name evidence="2" type="ORF">BOX37_31830</name>
</gene>
<evidence type="ECO:0008006" key="4">
    <source>
        <dbReference type="Google" id="ProtNLM"/>
    </source>
</evidence>
<keyword evidence="1" id="KW-1133">Transmembrane helix</keyword>
<feature type="transmembrane region" description="Helical" evidence="1">
    <location>
        <begin position="157"/>
        <end position="179"/>
    </location>
</feature>
<dbReference type="EMBL" id="CP018082">
    <property type="protein sequence ID" value="APE37770.1"/>
    <property type="molecule type" value="Genomic_DNA"/>
</dbReference>
<sequence length="224" mass="24189">MDVPGSIPRREWLIAAGLILLALVPSLAGMIRIGEIVSGAPETLDNARFLRMPLPVVVHIVGALVYSVVGAFQFLPGLRRRHLAWHRFAGRYLLVPAGLVVAVSGLWMTAFYDSPPVDGVVLALSRYLVGGLMLAFLAAGVAAIARRDRSAHGAWMIRAYALALGAGTQVLTSGPFLLMFGEPDVVARVVQMDAGWIINAIVAEWVIVRRRAARRRHRAALAEA</sequence>
<dbReference type="RefSeq" id="WP_071930936.1">
    <property type="nucleotide sequence ID" value="NZ_CP018082.1"/>
</dbReference>
<proteinExistence type="predicted"/>
<name>A0A1J0W0H1_9NOCA</name>
<protein>
    <recommendedName>
        <fullName evidence="4">DUF2306 domain-containing protein</fullName>
    </recommendedName>
</protein>
<evidence type="ECO:0000313" key="3">
    <source>
        <dbReference type="Proteomes" id="UP000183810"/>
    </source>
</evidence>
<reference evidence="2" key="1">
    <citation type="submission" date="2016-11" db="EMBL/GenBank/DDBJ databases">
        <authorList>
            <person name="Jaros S."/>
            <person name="Januszkiewicz K."/>
            <person name="Wedrychowicz H."/>
        </authorList>
    </citation>
    <scope>NUCLEOTIDE SEQUENCE [LARGE SCALE GENOMIC DNA]</scope>
    <source>
        <strain evidence="2">Y48</strain>
    </source>
</reference>
<evidence type="ECO:0000256" key="1">
    <source>
        <dbReference type="SAM" id="Phobius"/>
    </source>
</evidence>
<dbReference type="Pfam" id="PF10067">
    <property type="entry name" value="DUF2306"/>
    <property type="match status" value="1"/>
</dbReference>
<dbReference type="Proteomes" id="UP000183810">
    <property type="component" value="Chromosome"/>
</dbReference>
<organism evidence="2 3">
    <name type="scientific">Nocardia mangyaensis</name>
    <dbReference type="NCBI Taxonomy" id="2213200"/>
    <lineage>
        <taxon>Bacteria</taxon>
        <taxon>Bacillati</taxon>
        <taxon>Actinomycetota</taxon>
        <taxon>Actinomycetes</taxon>
        <taxon>Mycobacteriales</taxon>
        <taxon>Nocardiaceae</taxon>
        <taxon>Nocardia</taxon>
    </lineage>
</organism>
<dbReference type="OrthoDB" id="4698148at2"/>
<dbReference type="AlphaFoldDB" id="A0A1J0W0H1"/>
<dbReference type="InterPro" id="IPR018750">
    <property type="entry name" value="DUF2306_membrane"/>
</dbReference>
<feature type="transmembrane region" description="Helical" evidence="1">
    <location>
        <begin position="124"/>
        <end position="145"/>
    </location>
</feature>
<keyword evidence="3" id="KW-1185">Reference proteome</keyword>
<keyword evidence="1" id="KW-0472">Membrane</keyword>
<feature type="transmembrane region" description="Helical" evidence="1">
    <location>
        <begin position="53"/>
        <end position="72"/>
    </location>
</feature>